<dbReference type="Proteomes" id="UP000749559">
    <property type="component" value="Unassembled WGS sequence"/>
</dbReference>
<accession>A0A8S4NHR1</accession>
<proteinExistence type="predicted"/>
<organism evidence="1 2">
    <name type="scientific">Owenia fusiformis</name>
    <name type="common">Polychaete worm</name>
    <dbReference type="NCBI Taxonomy" id="6347"/>
    <lineage>
        <taxon>Eukaryota</taxon>
        <taxon>Metazoa</taxon>
        <taxon>Spiralia</taxon>
        <taxon>Lophotrochozoa</taxon>
        <taxon>Annelida</taxon>
        <taxon>Polychaeta</taxon>
        <taxon>Sedentaria</taxon>
        <taxon>Canalipalpata</taxon>
        <taxon>Sabellida</taxon>
        <taxon>Oweniida</taxon>
        <taxon>Oweniidae</taxon>
        <taxon>Owenia</taxon>
    </lineage>
</organism>
<sequence length="264" mass="29381">MYFQVISYSSVARAPSLTDHKFGEPSFGNMVTLTKTSKTFTKTEISQPNQGPLSCIQRLLPPRLSTTSKVPELTSVNNNIGGEFPDNTQEFRDQSHGRVNYEHIQNTSIYGATGTGHTSYPMVAGQHTMFSYPSAIHGVPQSMNSHMFHHVAQPLLPITQSTQSMAQPMMHPAQYMRHPMLPAQSMIRHPFSAQPMLNMVQPSQPMYAMAQPVQSNQSFNQFTPGLPVTSSVNSGTNISLQYNQSFPVPTSQYTQPFGSYYKNQ</sequence>
<keyword evidence="2" id="KW-1185">Reference proteome</keyword>
<comment type="caution">
    <text evidence="1">The sequence shown here is derived from an EMBL/GenBank/DDBJ whole genome shotgun (WGS) entry which is preliminary data.</text>
</comment>
<evidence type="ECO:0000313" key="2">
    <source>
        <dbReference type="Proteomes" id="UP000749559"/>
    </source>
</evidence>
<dbReference type="AlphaFoldDB" id="A0A8S4NHR1"/>
<evidence type="ECO:0000313" key="1">
    <source>
        <dbReference type="EMBL" id="CAH1780463.1"/>
    </source>
</evidence>
<gene>
    <name evidence="1" type="ORF">OFUS_LOCUS7155</name>
</gene>
<protein>
    <submittedName>
        <fullName evidence="1">Uncharacterized protein</fullName>
    </submittedName>
</protein>
<name>A0A8S4NHR1_OWEFU</name>
<reference evidence="1" key="1">
    <citation type="submission" date="2022-03" db="EMBL/GenBank/DDBJ databases">
        <authorList>
            <person name="Martin C."/>
        </authorList>
    </citation>
    <scope>NUCLEOTIDE SEQUENCE</scope>
</reference>
<dbReference type="EMBL" id="CAIIXF020000003">
    <property type="protein sequence ID" value="CAH1780463.1"/>
    <property type="molecule type" value="Genomic_DNA"/>
</dbReference>